<organism evidence="2 3">
    <name type="scientific">Austropuccinia psidii MF-1</name>
    <dbReference type="NCBI Taxonomy" id="1389203"/>
    <lineage>
        <taxon>Eukaryota</taxon>
        <taxon>Fungi</taxon>
        <taxon>Dikarya</taxon>
        <taxon>Basidiomycota</taxon>
        <taxon>Pucciniomycotina</taxon>
        <taxon>Pucciniomycetes</taxon>
        <taxon>Pucciniales</taxon>
        <taxon>Sphaerophragmiaceae</taxon>
        <taxon>Austropuccinia</taxon>
    </lineage>
</organism>
<protein>
    <submittedName>
        <fullName evidence="2">Uncharacterized protein</fullName>
    </submittedName>
</protein>
<evidence type="ECO:0000256" key="1">
    <source>
        <dbReference type="SAM" id="MobiDB-lite"/>
    </source>
</evidence>
<comment type="caution">
    <text evidence="2">The sequence shown here is derived from an EMBL/GenBank/DDBJ whole genome shotgun (WGS) entry which is preliminary data.</text>
</comment>
<reference evidence="2" key="1">
    <citation type="submission" date="2021-03" db="EMBL/GenBank/DDBJ databases">
        <title>Draft genome sequence of rust myrtle Austropuccinia psidii MF-1, a brazilian biotype.</title>
        <authorList>
            <person name="Quecine M.C."/>
            <person name="Pachon D.M.R."/>
            <person name="Bonatelli M.L."/>
            <person name="Correr F.H."/>
            <person name="Franceschini L.M."/>
            <person name="Leite T.F."/>
            <person name="Margarido G.R.A."/>
            <person name="Almeida C.A."/>
            <person name="Ferrarezi J.A."/>
            <person name="Labate C.A."/>
        </authorList>
    </citation>
    <scope>NUCLEOTIDE SEQUENCE</scope>
    <source>
        <strain evidence="2">MF-1</strain>
    </source>
</reference>
<dbReference type="Proteomes" id="UP000765509">
    <property type="component" value="Unassembled WGS sequence"/>
</dbReference>
<evidence type="ECO:0000313" key="3">
    <source>
        <dbReference type="Proteomes" id="UP000765509"/>
    </source>
</evidence>
<accession>A0A9Q3EFQ3</accession>
<sequence length="185" mass="21240">MDSDGANDNIRRHTPAPSSINLSNQCKHTLTSNDSDGNSDHMNKNLGIKKGICASQTQEALKRKGVKITCPSYCRISDQLVAKPKNLALRIVEHKMDIQDGQLIEQMRSNVQYNYDHDDNLSKMKQMELKVMNAIEILELEHKHEIVQEKLKEDIIVLDSQRDLQQGQLNIDIRKEKHLEEIQLM</sequence>
<name>A0A9Q3EFQ3_9BASI</name>
<evidence type="ECO:0000313" key="2">
    <source>
        <dbReference type="EMBL" id="MBW0518113.1"/>
    </source>
</evidence>
<gene>
    <name evidence="2" type="ORF">O181_057828</name>
</gene>
<feature type="region of interest" description="Disordered" evidence="1">
    <location>
        <begin position="1"/>
        <end position="43"/>
    </location>
</feature>
<keyword evidence="3" id="KW-1185">Reference proteome</keyword>
<dbReference type="EMBL" id="AVOT02026408">
    <property type="protein sequence ID" value="MBW0518113.1"/>
    <property type="molecule type" value="Genomic_DNA"/>
</dbReference>
<dbReference type="AlphaFoldDB" id="A0A9Q3EFQ3"/>
<feature type="compositionally biased region" description="Polar residues" evidence="1">
    <location>
        <begin position="16"/>
        <end position="36"/>
    </location>
</feature>
<proteinExistence type="predicted"/>